<dbReference type="Proteomes" id="UP000280834">
    <property type="component" value="Unassembled WGS sequence"/>
</dbReference>
<keyword evidence="3" id="KW-1185">Reference proteome</keyword>
<evidence type="ECO:0000313" key="2">
    <source>
        <dbReference type="EMBL" id="VDO15313.1"/>
    </source>
</evidence>
<name>A0A0R3QDF9_9BILA</name>
<dbReference type="AlphaFoldDB" id="A0A0R3QDF9"/>
<evidence type="ECO:0000256" key="1">
    <source>
        <dbReference type="SAM" id="Phobius"/>
    </source>
</evidence>
<keyword evidence="1" id="KW-0472">Membrane</keyword>
<feature type="transmembrane region" description="Helical" evidence="1">
    <location>
        <begin position="42"/>
        <end position="59"/>
    </location>
</feature>
<dbReference type="EMBL" id="UZAG01003422">
    <property type="protein sequence ID" value="VDO15313.1"/>
    <property type="molecule type" value="Genomic_DNA"/>
</dbReference>
<evidence type="ECO:0000313" key="3">
    <source>
        <dbReference type="Proteomes" id="UP000280834"/>
    </source>
</evidence>
<protein>
    <submittedName>
        <fullName evidence="2 4">Uncharacterized protein</fullName>
    </submittedName>
</protein>
<reference evidence="4" key="1">
    <citation type="submission" date="2017-02" db="UniProtKB">
        <authorList>
            <consortium name="WormBaseParasite"/>
        </authorList>
    </citation>
    <scope>IDENTIFICATION</scope>
</reference>
<dbReference type="WBParaSite" id="BTMF_0000439501-mRNA-1">
    <property type="protein sequence ID" value="BTMF_0000439501-mRNA-1"/>
    <property type="gene ID" value="BTMF_0000439501"/>
</dbReference>
<accession>A0A0R3QDF9</accession>
<keyword evidence="1" id="KW-0812">Transmembrane</keyword>
<gene>
    <name evidence="2" type="ORF">BTMF_LOCUS3690</name>
</gene>
<evidence type="ECO:0000313" key="4">
    <source>
        <dbReference type="WBParaSite" id="BTMF_0000439501-mRNA-1"/>
    </source>
</evidence>
<reference evidence="2 3" key="2">
    <citation type="submission" date="2018-11" db="EMBL/GenBank/DDBJ databases">
        <authorList>
            <consortium name="Pathogen Informatics"/>
        </authorList>
    </citation>
    <scope>NUCLEOTIDE SEQUENCE [LARGE SCALE GENOMIC DNA]</scope>
</reference>
<organism evidence="4">
    <name type="scientific">Brugia timori</name>
    <dbReference type="NCBI Taxonomy" id="42155"/>
    <lineage>
        <taxon>Eukaryota</taxon>
        <taxon>Metazoa</taxon>
        <taxon>Ecdysozoa</taxon>
        <taxon>Nematoda</taxon>
        <taxon>Chromadorea</taxon>
        <taxon>Rhabditida</taxon>
        <taxon>Spirurina</taxon>
        <taxon>Spiruromorpha</taxon>
        <taxon>Filarioidea</taxon>
        <taxon>Onchocercidae</taxon>
        <taxon>Brugia</taxon>
    </lineage>
</organism>
<proteinExistence type="predicted"/>
<sequence>MSKNIALFYARNGSRCRIFIITVIFTRLKYCIFQMIYQHFIFELHIIFFCFLEAFFCLLNF</sequence>
<keyword evidence="1" id="KW-1133">Transmembrane helix</keyword>